<dbReference type="CTD" id="36295"/>
<dbReference type="Gene3D" id="4.10.400.10">
    <property type="entry name" value="Low-density Lipoprotein Receptor"/>
    <property type="match status" value="1"/>
</dbReference>
<dbReference type="KEGG" id="fas:105264656"/>
<reference evidence="5" key="1">
    <citation type="submission" date="2025-08" db="UniProtKB">
        <authorList>
            <consortium name="RefSeq"/>
        </authorList>
    </citation>
    <scope>IDENTIFICATION</scope>
    <source>
        <strain evidence="5">USDA-PBARC FA_bdor</strain>
        <tissue evidence="5">Whole organism</tissue>
    </source>
</reference>
<evidence type="ECO:0000256" key="2">
    <source>
        <dbReference type="PROSITE-ProRule" id="PRU00124"/>
    </source>
</evidence>
<feature type="region of interest" description="Disordered" evidence="3">
    <location>
        <begin position="187"/>
        <end position="272"/>
    </location>
</feature>
<feature type="compositionally biased region" description="Low complexity" evidence="3">
    <location>
        <begin position="257"/>
        <end position="272"/>
    </location>
</feature>
<dbReference type="PROSITE" id="PS01209">
    <property type="entry name" value="LDLRA_1"/>
    <property type="match status" value="1"/>
</dbReference>
<dbReference type="OrthoDB" id="6417936at2759"/>
<dbReference type="CDD" id="cd00112">
    <property type="entry name" value="LDLa"/>
    <property type="match status" value="1"/>
</dbReference>
<dbReference type="InterPro" id="IPR023415">
    <property type="entry name" value="LDLR_class-A_CS"/>
</dbReference>
<dbReference type="RefSeq" id="XP_011299972.1">
    <property type="nucleotide sequence ID" value="XM_011301670.1"/>
</dbReference>
<dbReference type="GeneID" id="105264656"/>
<dbReference type="GO" id="GO:0043195">
    <property type="term" value="C:terminal bouton"/>
    <property type="evidence" value="ECO:0007669"/>
    <property type="project" value="TreeGrafter"/>
</dbReference>
<proteinExistence type="predicted"/>
<dbReference type="InterPro" id="IPR036055">
    <property type="entry name" value="LDL_receptor-like_sf"/>
</dbReference>
<dbReference type="SUPFAM" id="SSF57424">
    <property type="entry name" value="LDL receptor-like module"/>
    <property type="match status" value="1"/>
</dbReference>
<dbReference type="SMART" id="SM00192">
    <property type="entry name" value="LDLa"/>
    <property type="match status" value="1"/>
</dbReference>
<protein>
    <submittedName>
        <fullName evidence="5">Uncharacterized protein jeb</fullName>
    </submittedName>
</protein>
<dbReference type="GO" id="GO:0030297">
    <property type="term" value="F:transmembrane receptor protein tyrosine kinase activator activity"/>
    <property type="evidence" value="ECO:0007669"/>
    <property type="project" value="TreeGrafter"/>
</dbReference>
<organism evidence="4 5">
    <name type="scientific">Fopius arisanus</name>
    <dbReference type="NCBI Taxonomy" id="64838"/>
    <lineage>
        <taxon>Eukaryota</taxon>
        <taxon>Metazoa</taxon>
        <taxon>Ecdysozoa</taxon>
        <taxon>Arthropoda</taxon>
        <taxon>Hexapoda</taxon>
        <taxon>Insecta</taxon>
        <taxon>Pterygota</taxon>
        <taxon>Neoptera</taxon>
        <taxon>Endopterygota</taxon>
        <taxon>Hymenoptera</taxon>
        <taxon>Apocrita</taxon>
        <taxon>Ichneumonoidea</taxon>
        <taxon>Braconidae</taxon>
        <taxon>Opiinae</taxon>
        <taxon>Fopius</taxon>
    </lineage>
</organism>
<keyword evidence="1" id="KW-1015">Disulfide bond</keyword>
<gene>
    <name evidence="5" type="primary">jeb</name>
</gene>
<feature type="compositionally biased region" description="Basic and acidic residues" evidence="3">
    <location>
        <begin position="216"/>
        <end position="225"/>
    </location>
</feature>
<evidence type="ECO:0000313" key="4">
    <source>
        <dbReference type="Proteomes" id="UP000694866"/>
    </source>
</evidence>
<evidence type="ECO:0000256" key="3">
    <source>
        <dbReference type="SAM" id="MobiDB-lite"/>
    </source>
</evidence>
<sequence length="376" mass="42597">MKKLRDMACHMIWLFGYVSLGLALTLGNRPVVHNQRLQVRSRYDHRSRGSNDLPLVTNTNGAFGNNDRIDKNSDMESYRFGVESVPYDLPPDWLVYDRNPWNYDKDRVDNRRNGVYDDGVIDDFTSAVIETLYPRNDRLSGDYFDDRVDGTLKSVNDRTTVHDGTSDNALPIDNQYDFMKKRMGRDEVRGGSMTNGVLPVKNSRSTGDRGVWQNDDDARRNDDGNVRMMGKRNYGSATGRRRSAGDSRGQTNLQVQGQSSSPLSSSSGGNVGGIASQFMLRASRGNRQYDVPQIECPSSEDGMERFACPTPDRMGRYRCIDDHVLCDGFIDCPTGEDEDRQACMFYKTTKAHLDVLADALLRWIERSVFHSITENY</sequence>
<dbReference type="Proteomes" id="UP000694866">
    <property type="component" value="Unplaced"/>
</dbReference>
<dbReference type="PROSITE" id="PS50068">
    <property type="entry name" value="LDLRA_2"/>
    <property type="match status" value="1"/>
</dbReference>
<dbReference type="PANTHER" id="PTHR21105">
    <property type="entry name" value="GH16255P"/>
    <property type="match status" value="1"/>
</dbReference>
<comment type="caution">
    <text evidence="2">Lacks conserved residue(s) required for the propagation of feature annotation.</text>
</comment>
<keyword evidence="4" id="KW-1185">Reference proteome</keyword>
<dbReference type="FunFam" id="4.10.400.10:FF:000175">
    <property type="entry name" value="GM20388"/>
    <property type="match status" value="1"/>
</dbReference>
<dbReference type="InterPro" id="IPR002172">
    <property type="entry name" value="LDrepeatLR_classA_rpt"/>
</dbReference>
<evidence type="ECO:0000313" key="5">
    <source>
        <dbReference type="RefSeq" id="XP_011299972.1"/>
    </source>
</evidence>
<name>A0A9R1SZ78_9HYME</name>
<accession>A0A9R1SZ78</accession>
<evidence type="ECO:0000256" key="1">
    <source>
        <dbReference type="ARBA" id="ARBA00023157"/>
    </source>
</evidence>
<dbReference type="PANTHER" id="PTHR21105:SF0">
    <property type="entry name" value="GH16255P"/>
    <property type="match status" value="1"/>
</dbReference>
<dbReference type="GO" id="GO:0043410">
    <property type="term" value="P:positive regulation of MAPK cascade"/>
    <property type="evidence" value="ECO:0007669"/>
    <property type="project" value="TreeGrafter"/>
</dbReference>
<dbReference type="AlphaFoldDB" id="A0A9R1SZ78"/>